<name>A0AAV9XKB0_9PEZI</name>
<accession>A0AAV9XKB0</accession>
<dbReference type="EMBL" id="JAVHJO010000002">
    <property type="protein sequence ID" value="KAK6542401.1"/>
    <property type="molecule type" value="Genomic_DNA"/>
</dbReference>
<gene>
    <name evidence="4" type="ORF">TWF694_006356</name>
</gene>
<protein>
    <recommendedName>
        <fullName evidence="3">Alpha/beta hydrolase fold-3 domain-containing protein</fullName>
    </recommendedName>
</protein>
<dbReference type="InterPro" id="IPR013094">
    <property type="entry name" value="AB_hydrolase_3"/>
</dbReference>
<keyword evidence="1" id="KW-0378">Hydrolase</keyword>
<dbReference type="AlphaFoldDB" id="A0AAV9XKB0"/>
<evidence type="ECO:0000313" key="4">
    <source>
        <dbReference type="EMBL" id="KAK6542401.1"/>
    </source>
</evidence>
<evidence type="ECO:0000256" key="1">
    <source>
        <dbReference type="ARBA" id="ARBA00022801"/>
    </source>
</evidence>
<dbReference type="GO" id="GO:0016787">
    <property type="term" value="F:hydrolase activity"/>
    <property type="evidence" value="ECO:0007669"/>
    <property type="project" value="UniProtKB-KW"/>
</dbReference>
<dbReference type="Pfam" id="PF07859">
    <property type="entry name" value="Abhydrolase_3"/>
    <property type="match status" value="1"/>
</dbReference>
<dbReference type="SUPFAM" id="SSF53474">
    <property type="entry name" value="alpha/beta-Hydrolases"/>
    <property type="match status" value="1"/>
</dbReference>
<dbReference type="Proteomes" id="UP001365542">
    <property type="component" value="Unassembled WGS sequence"/>
</dbReference>
<evidence type="ECO:0000256" key="2">
    <source>
        <dbReference type="SAM" id="MobiDB-lite"/>
    </source>
</evidence>
<feature type="domain" description="Alpha/beta hydrolase fold-3" evidence="3">
    <location>
        <begin position="112"/>
        <end position="321"/>
    </location>
</feature>
<organism evidence="4 5">
    <name type="scientific">Orbilia ellipsospora</name>
    <dbReference type="NCBI Taxonomy" id="2528407"/>
    <lineage>
        <taxon>Eukaryota</taxon>
        <taxon>Fungi</taxon>
        <taxon>Dikarya</taxon>
        <taxon>Ascomycota</taxon>
        <taxon>Pezizomycotina</taxon>
        <taxon>Orbiliomycetes</taxon>
        <taxon>Orbiliales</taxon>
        <taxon>Orbiliaceae</taxon>
        <taxon>Orbilia</taxon>
    </lineage>
</organism>
<dbReference type="InterPro" id="IPR029058">
    <property type="entry name" value="AB_hydrolase_fold"/>
</dbReference>
<dbReference type="PANTHER" id="PTHR48081">
    <property type="entry name" value="AB HYDROLASE SUPERFAMILY PROTEIN C4A8.06C"/>
    <property type="match status" value="1"/>
</dbReference>
<dbReference type="Gene3D" id="3.40.50.1820">
    <property type="entry name" value="alpha/beta hydrolase"/>
    <property type="match status" value="1"/>
</dbReference>
<evidence type="ECO:0000313" key="5">
    <source>
        <dbReference type="Proteomes" id="UP001365542"/>
    </source>
</evidence>
<feature type="region of interest" description="Disordered" evidence="2">
    <location>
        <begin position="1"/>
        <end position="30"/>
    </location>
</feature>
<dbReference type="InterPro" id="IPR050300">
    <property type="entry name" value="GDXG_lipolytic_enzyme"/>
</dbReference>
<sequence>MAEEANELNGATIQPDVQAPSSTSISALDELRQRRKDYDAHQLETQKEALEGELSFLANVVTWEEPFELGDEVGLTYRVYASTAEVAQAVKALRENGSPDEVTKLGVSGSFMYIHGGGWRVGDLDSEDLTCRRVCYTLNLVVFSINYRKVPEHPYPTPITDAKAGVLAVNERYNSKLPNLPVLICGSSSGGHITCLITQAVAEGSLNARIDRTVLRGPVTVHPDHVPERFKEHYSSYATNDTRGEFQGMATTMRVGVFGMSGIPPERLENGETFPLWGKFQGHPRTYIEVSSDDVLRDDGLCYAKALEAAGVDVKVKIREGDHTWWLKKYNTAEGAATESDFVDEVGKILGSSSK</sequence>
<keyword evidence="5" id="KW-1185">Reference proteome</keyword>
<dbReference type="PANTHER" id="PTHR48081:SF8">
    <property type="entry name" value="ALPHA_BETA HYDROLASE FOLD-3 DOMAIN-CONTAINING PROTEIN-RELATED"/>
    <property type="match status" value="1"/>
</dbReference>
<evidence type="ECO:0000259" key="3">
    <source>
        <dbReference type="Pfam" id="PF07859"/>
    </source>
</evidence>
<reference evidence="4 5" key="1">
    <citation type="submission" date="2019-10" db="EMBL/GenBank/DDBJ databases">
        <authorList>
            <person name="Palmer J.M."/>
        </authorList>
    </citation>
    <scope>NUCLEOTIDE SEQUENCE [LARGE SCALE GENOMIC DNA]</scope>
    <source>
        <strain evidence="4 5">TWF694</strain>
    </source>
</reference>
<comment type="caution">
    <text evidence="4">The sequence shown here is derived from an EMBL/GenBank/DDBJ whole genome shotgun (WGS) entry which is preliminary data.</text>
</comment>
<proteinExistence type="predicted"/>